<sequence length="83" mass="8941">MRFRQFSSRGGFGGRRVASRTAVADVKATSEEQNPKTVKNLQGKPTEEQTNIKVTGDEQNAKAVQDGENGDQMANVSLADDGN</sequence>
<accession>A0ACB9JAI5</accession>
<evidence type="ECO:0000313" key="2">
    <source>
        <dbReference type="Proteomes" id="UP001056120"/>
    </source>
</evidence>
<dbReference type="EMBL" id="CM042021">
    <property type="protein sequence ID" value="KAI3817157.1"/>
    <property type="molecule type" value="Genomic_DNA"/>
</dbReference>
<reference evidence="2" key="1">
    <citation type="journal article" date="2022" name="Mol. Ecol. Resour.">
        <title>The genomes of chicory, endive, great burdock and yacon provide insights into Asteraceae palaeo-polyploidization history and plant inulin production.</title>
        <authorList>
            <person name="Fan W."/>
            <person name="Wang S."/>
            <person name="Wang H."/>
            <person name="Wang A."/>
            <person name="Jiang F."/>
            <person name="Liu H."/>
            <person name="Zhao H."/>
            <person name="Xu D."/>
            <person name="Zhang Y."/>
        </authorList>
    </citation>
    <scope>NUCLEOTIDE SEQUENCE [LARGE SCALE GENOMIC DNA]</scope>
    <source>
        <strain evidence="2">cv. Yunnan</strain>
    </source>
</reference>
<proteinExistence type="predicted"/>
<dbReference type="Proteomes" id="UP001056120">
    <property type="component" value="Linkage Group LG04"/>
</dbReference>
<evidence type="ECO:0000313" key="1">
    <source>
        <dbReference type="EMBL" id="KAI3817157.1"/>
    </source>
</evidence>
<comment type="caution">
    <text evidence="1">The sequence shown here is derived from an EMBL/GenBank/DDBJ whole genome shotgun (WGS) entry which is preliminary data.</text>
</comment>
<name>A0ACB9JAI5_9ASTR</name>
<gene>
    <name evidence="1" type="ORF">L1987_10946</name>
</gene>
<keyword evidence="2" id="KW-1185">Reference proteome</keyword>
<organism evidence="1 2">
    <name type="scientific">Smallanthus sonchifolius</name>
    <dbReference type="NCBI Taxonomy" id="185202"/>
    <lineage>
        <taxon>Eukaryota</taxon>
        <taxon>Viridiplantae</taxon>
        <taxon>Streptophyta</taxon>
        <taxon>Embryophyta</taxon>
        <taxon>Tracheophyta</taxon>
        <taxon>Spermatophyta</taxon>
        <taxon>Magnoliopsida</taxon>
        <taxon>eudicotyledons</taxon>
        <taxon>Gunneridae</taxon>
        <taxon>Pentapetalae</taxon>
        <taxon>asterids</taxon>
        <taxon>campanulids</taxon>
        <taxon>Asterales</taxon>
        <taxon>Asteraceae</taxon>
        <taxon>Asteroideae</taxon>
        <taxon>Heliantheae alliance</taxon>
        <taxon>Millerieae</taxon>
        <taxon>Smallanthus</taxon>
    </lineage>
</organism>
<protein>
    <submittedName>
        <fullName evidence="1">Uncharacterized protein</fullName>
    </submittedName>
</protein>
<reference evidence="1 2" key="2">
    <citation type="journal article" date="2022" name="Mol. Ecol. Resour.">
        <title>The genomes of chicory, endive, great burdock and yacon provide insights into Asteraceae paleo-polyploidization history and plant inulin production.</title>
        <authorList>
            <person name="Fan W."/>
            <person name="Wang S."/>
            <person name="Wang H."/>
            <person name="Wang A."/>
            <person name="Jiang F."/>
            <person name="Liu H."/>
            <person name="Zhao H."/>
            <person name="Xu D."/>
            <person name="Zhang Y."/>
        </authorList>
    </citation>
    <scope>NUCLEOTIDE SEQUENCE [LARGE SCALE GENOMIC DNA]</scope>
    <source>
        <strain evidence="2">cv. Yunnan</strain>
        <tissue evidence="1">Leaves</tissue>
    </source>
</reference>